<dbReference type="AlphaFoldDB" id="A0AAV6L318"/>
<dbReference type="GO" id="GO:0043953">
    <property type="term" value="P:protein transport by the Tat complex"/>
    <property type="evidence" value="ECO:0007669"/>
    <property type="project" value="InterPro"/>
</dbReference>
<keyword evidence="6" id="KW-0653">Protein transport</keyword>
<keyword evidence="16" id="KW-1185">Reference proteome</keyword>
<dbReference type="FunFam" id="1.20.5.3310:FF:000003">
    <property type="entry name" value="Sec-independent protein translocase protein TATB, chloroplastic"/>
    <property type="match status" value="1"/>
</dbReference>
<keyword evidence="2" id="KW-0813">Transport</keyword>
<dbReference type="Gene3D" id="1.20.5.3310">
    <property type="match status" value="1"/>
</dbReference>
<evidence type="ECO:0000313" key="16">
    <source>
        <dbReference type="Proteomes" id="UP000823749"/>
    </source>
</evidence>
<evidence type="ECO:0000256" key="14">
    <source>
        <dbReference type="SAM" id="Phobius"/>
    </source>
</evidence>
<evidence type="ECO:0000256" key="12">
    <source>
        <dbReference type="ARBA" id="ARBA00025340"/>
    </source>
</evidence>
<gene>
    <name evidence="15" type="ORF">RHGRI_008537</name>
</gene>
<feature type="region of interest" description="Disordered" evidence="13">
    <location>
        <begin position="218"/>
        <end position="237"/>
    </location>
</feature>
<feature type="compositionally biased region" description="Polar residues" evidence="13">
    <location>
        <begin position="179"/>
        <end position="189"/>
    </location>
</feature>
<dbReference type="NCBIfam" id="TIGR01411">
    <property type="entry name" value="tatAE"/>
    <property type="match status" value="1"/>
</dbReference>
<comment type="function">
    <text evidence="12">Part of the twin-arginine translocation (Tat) system that transports large folded proteins containing a characteristic twin-arginine motif in their signal peptide across the thylakoid membrane. Involved in delta pH-dependent protein transport required for chloroplast development, especially thylakoid membrane formation. TATC and TATB mediate precursor recognition, whereas TATA facilitates translocation.</text>
</comment>
<keyword evidence="3" id="KW-0150">Chloroplast</keyword>
<dbReference type="InterPro" id="IPR003369">
    <property type="entry name" value="TatA/B/E"/>
</dbReference>
<name>A0AAV6L318_9ERIC</name>
<dbReference type="GO" id="GO:0033281">
    <property type="term" value="C:TAT protein transport complex"/>
    <property type="evidence" value="ECO:0007669"/>
    <property type="project" value="UniProtKB-ARBA"/>
</dbReference>
<evidence type="ECO:0000256" key="7">
    <source>
        <dbReference type="ARBA" id="ARBA00022946"/>
    </source>
</evidence>
<keyword evidence="10" id="KW-0793">Thylakoid</keyword>
<feature type="compositionally biased region" description="Low complexity" evidence="13">
    <location>
        <begin position="161"/>
        <end position="178"/>
    </location>
</feature>
<evidence type="ECO:0000256" key="4">
    <source>
        <dbReference type="ARBA" id="ARBA00022640"/>
    </source>
</evidence>
<dbReference type="Pfam" id="PF02416">
    <property type="entry name" value="TatA_B_E"/>
    <property type="match status" value="1"/>
</dbReference>
<evidence type="ECO:0000256" key="11">
    <source>
        <dbReference type="ARBA" id="ARBA00023136"/>
    </source>
</evidence>
<feature type="transmembrane region" description="Helical" evidence="14">
    <location>
        <begin position="89"/>
        <end position="112"/>
    </location>
</feature>
<comment type="subcellular location">
    <subcellularLocation>
        <location evidence="1">Plastid</location>
        <location evidence="1">Chloroplast thylakoid membrane</location>
        <topology evidence="1">Single-pass membrane protein</topology>
    </subcellularLocation>
</comment>
<dbReference type="PANTHER" id="PTHR33162:SF3">
    <property type="entry name" value="SEC-INDEPENDENT PROTEIN TRANSLOCASE PROTEIN TATB, CHLOROPLASTIC"/>
    <property type="match status" value="1"/>
</dbReference>
<keyword evidence="7" id="KW-0809">Transit peptide</keyword>
<evidence type="ECO:0000256" key="6">
    <source>
        <dbReference type="ARBA" id="ARBA00022927"/>
    </source>
</evidence>
<evidence type="ECO:0000256" key="1">
    <source>
        <dbReference type="ARBA" id="ARBA00004581"/>
    </source>
</evidence>
<evidence type="ECO:0000256" key="8">
    <source>
        <dbReference type="ARBA" id="ARBA00022989"/>
    </source>
</evidence>
<evidence type="ECO:0000256" key="9">
    <source>
        <dbReference type="ARBA" id="ARBA00023010"/>
    </source>
</evidence>
<dbReference type="GO" id="GO:0006886">
    <property type="term" value="P:intracellular protein transport"/>
    <property type="evidence" value="ECO:0007669"/>
    <property type="project" value="UniProtKB-ARBA"/>
</dbReference>
<dbReference type="Proteomes" id="UP000823749">
    <property type="component" value="Chromosome 3"/>
</dbReference>
<accession>A0AAV6L318</accession>
<evidence type="ECO:0000256" key="10">
    <source>
        <dbReference type="ARBA" id="ARBA00023078"/>
    </source>
</evidence>
<organism evidence="15 16">
    <name type="scientific">Rhododendron griersonianum</name>
    <dbReference type="NCBI Taxonomy" id="479676"/>
    <lineage>
        <taxon>Eukaryota</taxon>
        <taxon>Viridiplantae</taxon>
        <taxon>Streptophyta</taxon>
        <taxon>Embryophyta</taxon>
        <taxon>Tracheophyta</taxon>
        <taxon>Spermatophyta</taxon>
        <taxon>Magnoliopsida</taxon>
        <taxon>eudicotyledons</taxon>
        <taxon>Gunneridae</taxon>
        <taxon>Pentapetalae</taxon>
        <taxon>asterids</taxon>
        <taxon>Ericales</taxon>
        <taxon>Ericaceae</taxon>
        <taxon>Ericoideae</taxon>
        <taxon>Rhodoreae</taxon>
        <taxon>Rhododendron</taxon>
    </lineage>
</organism>
<comment type="caution">
    <text evidence="15">The sequence shown here is derived from an EMBL/GenBank/DDBJ whole genome shotgun (WGS) entry which is preliminary data.</text>
</comment>
<dbReference type="InterPro" id="IPR006312">
    <property type="entry name" value="TatA/E"/>
</dbReference>
<evidence type="ECO:0000313" key="15">
    <source>
        <dbReference type="EMBL" id="KAG5558624.1"/>
    </source>
</evidence>
<keyword evidence="11 14" id="KW-0472">Membrane</keyword>
<protein>
    <recommendedName>
        <fullName evidence="17">Sec-independent protein translocase protein TATB, chloroplastic</fullName>
    </recommendedName>
</protein>
<sequence>MQITSMASAVRTTSPLCSYSSTSKHRTLCALSTSVQSYPKTKSICVSKWIPQLGLTRFSSWNGLRHLGTSISPRRVKIERNRWCKSKGVYASLFGVGAPEALVIGVVALLVFGPKGLAEVARNLGKTLRQFQPTIRELQEVSREFKSTLEREIGLDEIQGSTPNTYSSNTTKTPTPSSIFSPEDSQTVVDPNGAPSPNKAYSTEDYLKITEVQLKAAAAQQQAQTSPAGESKSELQTRPQGSAFLTTLSLSLSLRSLLTTYIEADAVQEAAAVMPPDQKPKSET</sequence>
<feature type="region of interest" description="Disordered" evidence="13">
    <location>
        <begin position="156"/>
        <end position="200"/>
    </location>
</feature>
<keyword evidence="8 14" id="KW-1133">Transmembrane helix</keyword>
<evidence type="ECO:0000256" key="5">
    <source>
        <dbReference type="ARBA" id="ARBA00022692"/>
    </source>
</evidence>
<keyword evidence="9" id="KW-0811">Translocation</keyword>
<dbReference type="PANTHER" id="PTHR33162">
    <property type="entry name" value="SEC-INDEPENDENT PROTEIN TRANSLOCASE PROTEIN TATA, CHLOROPLASTIC"/>
    <property type="match status" value="1"/>
</dbReference>
<dbReference type="EMBL" id="JACTNZ010000003">
    <property type="protein sequence ID" value="KAG5558624.1"/>
    <property type="molecule type" value="Genomic_DNA"/>
</dbReference>
<evidence type="ECO:0008006" key="17">
    <source>
        <dbReference type="Google" id="ProtNLM"/>
    </source>
</evidence>
<evidence type="ECO:0000256" key="13">
    <source>
        <dbReference type="SAM" id="MobiDB-lite"/>
    </source>
</evidence>
<proteinExistence type="predicted"/>
<evidence type="ECO:0000256" key="2">
    <source>
        <dbReference type="ARBA" id="ARBA00022448"/>
    </source>
</evidence>
<dbReference type="GO" id="GO:0009535">
    <property type="term" value="C:chloroplast thylakoid membrane"/>
    <property type="evidence" value="ECO:0007669"/>
    <property type="project" value="UniProtKB-SubCell"/>
</dbReference>
<keyword evidence="5 14" id="KW-0812">Transmembrane</keyword>
<reference evidence="15" key="1">
    <citation type="submission" date="2020-08" db="EMBL/GenBank/DDBJ databases">
        <title>Plant Genome Project.</title>
        <authorList>
            <person name="Zhang R.-G."/>
        </authorList>
    </citation>
    <scope>NUCLEOTIDE SEQUENCE</scope>
    <source>
        <strain evidence="15">WSP0</strain>
        <tissue evidence="15">Leaf</tissue>
    </source>
</reference>
<keyword evidence="4" id="KW-0934">Plastid</keyword>
<evidence type="ECO:0000256" key="3">
    <source>
        <dbReference type="ARBA" id="ARBA00022528"/>
    </source>
</evidence>